<feature type="non-terminal residue" evidence="1">
    <location>
        <position position="136"/>
    </location>
</feature>
<comment type="caution">
    <text evidence="1">The sequence shown here is derived from an EMBL/GenBank/DDBJ whole genome shotgun (WGS) entry which is preliminary data.</text>
</comment>
<gene>
    <name evidence="1" type="ORF">LCGC14_2280610</name>
</gene>
<name>A0A0F9F6Q0_9ZZZZ</name>
<accession>A0A0F9F6Q0</accession>
<protein>
    <submittedName>
        <fullName evidence="1">Uncharacterized protein</fullName>
    </submittedName>
</protein>
<reference evidence="1" key="1">
    <citation type="journal article" date="2015" name="Nature">
        <title>Complex archaea that bridge the gap between prokaryotes and eukaryotes.</title>
        <authorList>
            <person name="Spang A."/>
            <person name="Saw J.H."/>
            <person name="Jorgensen S.L."/>
            <person name="Zaremba-Niedzwiedzka K."/>
            <person name="Martijn J."/>
            <person name="Lind A.E."/>
            <person name="van Eijk R."/>
            <person name="Schleper C."/>
            <person name="Guy L."/>
            <person name="Ettema T.J."/>
        </authorList>
    </citation>
    <scope>NUCLEOTIDE SEQUENCE</scope>
</reference>
<dbReference type="EMBL" id="LAZR01031719">
    <property type="protein sequence ID" value="KKL52920.1"/>
    <property type="molecule type" value="Genomic_DNA"/>
</dbReference>
<sequence>MSFAQIVKDLELRLDHVIETAPAFFAAAAFDIFTVTGGPIWIKALVEYLDTAMTNATTTTWTVCAVAADAGAVAINAGAIGSVVLSPLSAGAKTASALAVPIPTVVGVATQAGFGIIAGLGEIACTFATVMAAANR</sequence>
<proteinExistence type="predicted"/>
<evidence type="ECO:0000313" key="1">
    <source>
        <dbReference type="EMBL" id="KKL52920.1"/>
    </source>
</evidence>
<dbReference type="AlphaFoldDB" id="A0A0F9F6Q0"/>
<organism evidence="1">
    <name type="scientific">marine sediment metagenome</name>
    <dbReference type="NCBI Taxonomy" id="412755"/>
    <lineage>
        <taxon>unclassified sequences</taxon>
        <taxon>metagenomes</taxon>
        <taxon>ecological metagenomes</taxon>
    </lineage>
</organism>